<dbReference type="Proteomes" id="UP000245783">
    <property type="component" value="Unassembled WGS sequence"/>
</dbReference>
<keyword evidence="3" id="KW-1185">Reference proteome</keyword>
<protein>
    <submittedName>
        <fullName evidence="2">Uncharacterized protein</fullName>
    </submittedName>
</protein>
<feature type="region of interest" description="Disordered" evidence="1">
    <location>
        <begin position="1"/>
        <end position="28"/>
    </location>
</feature>
<gene>
    <name evidence="2" type="ORF">IE81DRAFT_27059</name>
</gene>
<dbReference type="RefSeq" id="XP_025366576.1">
    <property type="nucleotide sequence ID" value="XM_025511409.1"/>
</dbReference>
<organism evidence="2 3">
    <name type="scientific">Ceraceosorus guamensis</name>
    <dbReference type="NCBI Taxonomy" id="1522189"/>
    <lineage>
        <taxon>Eukaryota</taxon>
        <taxon>Fungi</taxon>
        <taxon>Dikarya</taxon>
        <taxon>Basidiomycota</taxon>
        <taxon>Ustilaginomycotina</taxon>
        <taxon>Exobasidiomycetes</taxon>
        <taxon>Ceraceosorales</taxon>
        <taxon>Ceraceosoraceae</taxon>
        <taxon>Ceraceosorus</taxon>
    </lineage>
</organism>
<reference evidence="2 3" key="1">
    <citation type="journal article" date="2018" name="Mol. Biol. Evol.">
        <title>Broad Genomic Sampling Reveals a Smut Pathogenic Ancestry of the Fungal Clade Ustilaginomycotina.</title>
        <authorList>
            <person name="Kijpornyongpan T."/>
            <person name="Mondo S.J."/>
            <person name="Barry K."/>
            <person name="Sandor L."/>
            <person name="Lee J."/>
            <person name="Lipzen A."/>
            <person name="Pangilinan J."/>
            <person name="LaButti K."/>
            <person name="Hainaut M."/>
            <person name="Henrissat B."/>
            <person name="Grigoriev I.V."/>
            <person name="Spatafora J.W."/>
            <person name="Aime M.C."/>
        </authorList>
    </citation>
    <scope>NUCLEOTIDE SEQUENCE [LARGE SCALE GENOMIC DNA]</scope>
    <source>
        <strain evidence="2 3">MCA 4658</strain>
    </source>
</reference>
<accession>A0A316VPB7</accession>
<evidence type="ECO:0000313" key="2">
    <source>
        <dbReference type="EMBL" id="PWN39416.1"/>
    </source>
</evidence>
<name>A0A316VPB7_9BASI</name>
<dbReference type="AlphaFoldDB" id="A0A316VPB7"/>
<proteinExistence type="predicted"/>
<dbReference type="InParanoid" id="A0A316VPB7"/>
<sequence length="175" mass="19260">MEDHEPPTSPSANGASSDDRLPPLASTMFKSSWDNASIRASSIKEKEKDRKKSFSLPRAGHFPILGEKHLITVMGAKTVIPSKERRNNPLIGHVAPEFRLKDQKERWTVSMAWRGVAWRGVAWRGAAAVTLPPGAADVSRTGGSSRCTPLLRLVAQSSSCESHRLIQAEVIQRRL</sequence>
<dbReference type="EMBL" id="KZ819469">
    <property type="protein sequence ID" value="PWN39416.1"/>
    <property type="molecule type" value="Genomic_DNA"/>
</dbReference>
<evidence type="ECO:0000313" key="3">
    <source>
        <dbReference type="Proteomes" id="UP000245783"/>
    </source>
</evidence>
<dbReference type="GeneID" id="37033279"/>
<evidence type="ECO:0000256" key="1">
    <source>
        <dbReference type="SAM" id="MobiDB-lite"/>
    </source>
</evidence>